<keyword evidence="1" id="KW-0732">Signal</keyword>
<dbReference type="InterPro" id="IPR049053">
    <property type="entry name" value="AFCA-like_C"/>
</dbReference>
<dbReference type="Gene3D" id="1.50.10.10">
    <property type="match status" value="1"/>
</dbReference>
<dbReference type="Pfam" id="PF22124">
    <property type="entry name" value="Glyco_hydro_95_cat"/>
    <property type="match status" value="1"/>
</dbReference>
<dbReference type="GO" id="GO:0004560">
    <property type="term" value="F:alpha-L-fucosidase activity"/>
    <property type="evidence" value="ECO:0007669"/>
    <property type="project" value="InterPro"/>
</dbReference>
<evidence type="ECO:0000313" key="7">
    <source>
        <dbReference type="Proteomes" id="UP000184240"/>
    </source>
</evidence>
<dbReference type="InterPro" id="IPR027414">
    <property type="entry name" value="GH95_N_dom"/>
</dbReference>
<dbReference type="OrthoDB" id="9802600at2"/>
<feature type="chain" id="PRO_5013019770" evidence="1">
    <location>
        <begin position="24"/>
        <end position="833"/>
    </location>
</feature>
<dbReference type="STRING" id="573501.SAMN04487999_2126"/>
<name>A0A1M5YD09_9FLAO</name>
<dbReference type="InterPro" id="IPR054363">
    <property type="entry name" value="GH95_cat"/>
</dbReference>
<dbReference type="GO" id="GO:0005975">
    <property type="term" value="P:carbohydrate metabolic process"/>
    <property type="evidence" value="ECO:0007669"/>
    <property type="project" value="InterPro"/>
</dbReference>
<dbReference type="PIRSF" id="PIRSF007663">
    <property type="entry name" value="UCP007663"/>
    <property type="match status" value="1"/>
</dbReference>
<evidence type="ECO:0000259" key="4">
    <source>
        <dbReference type="Pfam" id="PF22124"/>
    </source>
</evidence>
<dbReference type="Pfam" id="PF14498">
    <property type="entry name" value="Glyco_hyd_65N_2"/>
    <property type="match status" value="1"/>
</dbReference>
<evidence type="ECO:0000259" key="3">
    <source>
        <dbReference type="Pfam" id="PF21307"/>
    </source>
</evidence>
<evidence type="ECO:0000313" key="6">
    <source>
        <dbReference type="EMBL" id="SHI09907.1"/>
    </source>
</evidence>
<evidence type="ECO:0000256" key="1">
    <source>
        <dbReference type="SAM" id="SignalP"/>
    </source>
</evidence>
<dbReference type="Proteomes" id="UP000184240">
    <property type="component" value="Unassembled WGS sequence"/>
</dbReference>
<protein>
    <submittedName>
        <fullName evidence="6">Alpha-L-fucosidase 2</fullName>
    </submittedName>
</protein>
<dbReference type="PANTHER" id="PTHR31084:SF0">
    <property type="entry name" value="ALPHA-L-FUCOSIDASE 2"/>
    <property type="match status" value="1"/>
</dbReference>
<dbReference type="AlphaFoldDB" id="A0A1M5YD09"/>
<dbReference type="EMBL" id="FQXT01000003">
    <property type="protein sequence ID" value="SHI09907.1"/>
    <property type="molecule type" value="Genomic_DNA"/>
</dbReference>
<evidence type="ECO:0000313" key="5">
    <source>
        <dbReference type="EMBL" id="RXG26801.1"/>
    </source>
</evidence>
<reference evidence="6" key="2">
    <citation type="submission" date="2016-11" db="EMBL/GenBank/DDBJ databases">
        <authorList>
            <person name="Jaros S."/>
            <person name="Januszkiewicz K."/>
            <person name="Wedrychowicz H."/>
        </authorList>
    </citation>
    <scope>NUCLEOTIDE SEQUENCE [LARGE SCALE GENOMIC DNA]</scope>
    <source>
        <strain evidence="6">DSM 19859</strain>
    </source>
</reference>
<feature type="signal peptide" evidence="1">
    <location>
        <begin position="1"/>
        <end position="23"/>
    </location>
</feature>
<organism evidence="6 7">
    <name type="scientific">Leeuwenhoekiella palythoae</name>
    <dbReference type="NCBI Taxonomy" id="573501"/>
    <lineage>
        <taxon>Bacteria</taxon>
        <taxon>Pseudomonadati</taxon>
        <taxon>Bacteroidota</taxon>
        <taxon>Flavobacteriia</taxon>
        <taxon>Flavobacteriales</taxon>
        <taxon>Flavobacteriaceae</taxon>
        <taxon>Leeuwenhoekiella</taxon>
    </lineage>
</organism>
<dbReference type="PANTHER" id="PTHR31084">
    <property type="entry name" value="ALPHA-L-FUCOSIDASE 2"/>
    <property type="match status" value="1"/>
</dbReference>
<reference evidence="7" key="1">
    <citation type="submission" date="2016-11" db="EMBL/GenBank/DDBJ databases">
        <authorList>
            <person name="Varghese N."/>
            <person name="Submissions S."/>
        </authorList>
    </citation>
    <scope>NUCLEOTIDE SEQUENCE [LARGE SCALE GENOMIC DNA]</scope>
    <source>
        <strain evidence="7">DSM 19859</strain>
    </source>
</reference>
<gene>
    <name evidence="5" type="ORF">DSM01_3351</name>
    <name evidence="6" type="ORF">SAMN04487999_2126</name>
</gene>
<reference evidence="5 8" key="3">
    <citation type="submission" date="2018-07" db="EMBL/GenBank/DDBJ databases">
        <title>Leeuwenhoekiella genomics.</title>
        <authorList>
            <person name="Tahon G."/>
            <person name="Willems A."/>
        </authorList>
    </citation>
    <scope>NUCLEOTIDE SEQUENCE [LARGE SCALE GENOMIC DNA]</scope>
    <source>
        <strain evidence="5 8">LMG 24856</strain>
    </source>
</reference>
<dbReference type="Pfam" id="PF21307">
    <property type="entry name" value="Glyco_hydro_95_C"/>
    <property type="match status" value="1"/>
</dbReference>
<dbReference type="EMBL" id="QOVN01000012">
    <property type="protein sequence ID" value="RXG26801.1"/>
    <property type="molecule type" value="Genomic_DNA"/>
</dbReference>
<sequence length="833" mass="92888">MRNTIFRSSYLALLILLIISSCKKEETQNPELAKSEIPELWYDAPAREWVEALPLGNGKIGAMVFGRVSDELIQLNESSLYSGGPVPQSINPDTSKYLEPLREAIFAKDYEQATLLAKKMQGYYTQSYMPMGDLLLHQDLKNDSVQNYKRTLNLADAITTTVFEADGVKYNRELFTSAPDNVLVIKLTADAAKALSLNFSAQSQLRSEVSVTEDQVLVVSGKAPANVNPNYYNPEGVEPITYEDPEGCDGMRFQYRIKVLNTDGTLRVENNSLAIADASEVVVLLTEATSFNGFDKCPDKDGLDEAKLATESMQAASAKTYDQLKADHIADFSAYMQRVTLDLGTTQEDQLNKPTDARLKAYSEGANDPELEALYFQYGRYLLVSSSRPGGTAANLQGIWNKEMRPPWSSNYTTNINAEMNYWPAETTNLSEMHQPLLAYIQNASVTGSRVAKEFYDADGWVLHHNSDIWATANPVGDLGDGDPLWANWYMGGNWLTLHLWEHYAFTQDEGYLAKVYPVMKEAALFTLDWLVERDGQLTTAPSTSPENLFLVDGKGYAVTEGATMDIAIIRELFSNTIKASEVLGTDTEFREKLVAAQERLIPYQIGGKGQLQEWNLDFEEEDPHHRHVSHLFGLHPGTSISPLTTPELAAATEKTFELRGDEGTGWSKAWKINFAARLLDGDHAYKMIRELMQYVDPYSKEHKGGTYPNLFDAHPPFQIDGNFGATAGIAEMLLQSHLDELHLLPALPGAWPNGEVNGLKARGNFDVDIKWSQGRLRSAKIKANNTGKITLRTQIPVDVNIKIFDLKADGDYFLTTFSVEADQTYQITTKNN</sequence>
<dbReference type="RefSeq" id="WP_128755758.1">
    <property type="nucleotide sequence ID" value="NZ_FQXT01000003.1"/>
</dbReference>
<dbReference type="FunFam" id="1.50.10.10:FF:000028">
    <property type="entry name" value="Alpha-L-fucosidase 2"/>
    <property type="match status" value="1"/>
</dbReference>
<dbReference type="Proteomes" id="UP000290037">
    <property type="component" value="Unassembled WGS sequence"/>
</dbReference>
<keyword evidence="8" id="KW-1185">Reference proteome</keyword>
<proteinExistence type="predicted"/>
<feature type="domain" description="Alpha fucosidase A-like C-terminal" evidence="3">
    <location>
        <begin position="736"/>
        <end position="828"/>
    </location>
</feature>
<dbReference type="InterPro" id="IPR016518">
    <property type="entry name" value="Alpha-L-fucosidase"/>
</dbReference>
<evidence type="ECO:0000259" key="2">
    <source>
        <dbReference type="Pfam" id="PF14498"/>
    </source>
</evidence>
<feature type="domain" description="Glycosyl hydrolase family 95 N-terminal" evidence="2">
    <location>
        <begin position="40"/>
        <end position="292"/>
    </location>
</feature>
<dbReference type="PROSITE" id="PS51257">
    <property type="entry name" value="PROKAR_LIPOPROTEIN"/>
    <property type="match status" value="1"/>
</dbReference>
<dbReference type="InterPro" id="IPR012341">
    <property type="entry name" value="6hp_glycosidase-like_sf"/>
</dbReference>
<dbReference type="InterPro" id="IPR008928">
    <property type="entry name" value="6-hairpin_glycosidase_sf"/>
</dbReference>
<evidence type="ECO:0000313" key="8">
    <source>
        <dbReference type="Proteomes" id="UP000290037"/>
    </source>
</evidence>
<feature type="domain" description="Glycosyl hydrolase family 95 catalytic" evidence="4">
    <location>
        <begin position="320"/>
        <end position="734"/>
    </location>
</feature>
<dbReference type="SUPFAM" id="SSF48208">
    <property type="entry name" value="Six-hairpin glycosidases"/>
    <property type="match status" value="1"/>
</dbReference>
<accession>A0A1M5YD09</accession>